<dbReference type="AlphaFoldDB" id="A0A7U9TL77"/>
<proteinExistence type="predicted"/>
<keyword evidence="1" id="KW-0446">Lipid-binding</keyword>
<sequence>MKKVAILTCSNAGLDYLDYPKDIRILRSMIHFGADESYNDFIDMDAKTFYNRIKGNPNDIPKTSYVSIGTMIQNFEELEKEGYEEALVIVISSELSGLYDAVVRTASEVNIKVTAFDSKTLAYSEAYMVLEAHRLAEEGKNVEQILPYLEKIRDNDKVFFAVDTLLYLVKNGRLSKLSGTLGTMLQLKPLLVLGDNGKVETLEKIRTTRKAHVRVLEKYVEETTGKNVITFISHAHADEYVKWFVAEIKKVFPEREVVVAYLTPVVGAHTGPNGIGVGYIKLDN</sequence>
<dbReference type="EMBL" id="AP024412">
    <property type="protein sequence ID" value="BCR35472.1"/>
    <property type="molecule type" value="Genomic_DNA"/>
</dbReference>
<evidence type="ECO:0000313" key="3">
    <source>
        <dbReference type="Proteomes" id="UP000620133"/>
    </source>
</evidence>
<protein>
    <recommendedName>
        <fullName evidence="4">DegV family protein</fullName>
    </recommendedName>
</protein>
<gene>
    <name evidence="2" type="ORF">MPAN_003650</name>
</gene>
<dbReference type="NCBIfam" id="TIGR00762">
    <property type="entry name" value="DegV"/>
    <property type="match status" value="1"/>
</dbReference>
<dbReference type="PANTHER" id="PTHR33434:SF2">
    <property type="entry name" value="FATTY ACID-BINDING PROTEIN TM_1468"/>
    <property type="match status" value="1"/>
</dbReference>
<dbReference type="Gene3D" id="3.40.50.10170">
    <property type="match status" value="1"/>
</dbReference>
<dbReference type="Gene3D" id="3.30.1180.10">
    <property type="match status" value="1"/>
</dbReference>
<dbReference type="SUPFAM" id="SSF82549">
    <property type="entry name" value="DAK1/DegV-like"/>
    <property type="match status" value="1"/>
</dbReference>
<dbReference type="InterPro" id="IPR003797">
    <property type="entry name" value="DegV"/>
</dbReference>
<organism evidence="2 3">
    <name type="scientific">Mariniplasma anaerobium</name>
    <dbReference type="NCBI Taxonomy" id="2735436"/>
    <lineage>
        <taxon>Bacteria</taxon>
        <taxon>Bacillati</taxon>
        <taxon>Mycoplasmatota</taxon>
        <taxon>Mollicutes</taxon>
        <taxon>Acholeplasmatales</taxon>
        <taxon>Acholeplasmataceae</taxon>
        <taxon>Mariniplasma</taxon>
    </lineage>
</organism>
<dbReference type="Proteomes" id="UP000620133">
    <property type="component" value="Chromosome"/>
</dbReference>
<dbReference type="GO" id="GO:0008289">
    <property type="term" value="F:lipid binding"/>
    <property type="evidence" value="ECO:0007669"/>
    <property type="project" value="UniProtKB-KW"/>
</dbReference>
<name>A0A7U9TL77_9MOLU</name>
<dbReference type="PANTHER" id="PTHR33434">
    <property type="entry name" value="DEGV DOMAIN-CONTAINING PROTEIN DR_1986-RELATED"/>
    <property type="match status" value="1"/>
</dbReference>
<dbReference type="RefSeq" id="WP_176240038.1">
    <property type="nucleotide sequence ID" value="NZ_AP024412.1"/>
</dbReference>
<dbReference type="InterPro" id="IPR043168">
    <property type="entry name" value="DegV_C"/>
</dbReference>
<evidence type="ECO:0008006" key="4">
    <source>
        <dbReference type="Google" id="ProtNLM"/>
    </source>
</evidence>
<dbReference type="InterPro" id="IPR050270">
    <property type="entry name" value="DegV_domain_contain"/>
</dbReference>
<dbReference type="PROSITE" id="PS51482">
    <property type="entry name" value="DEGV"/>
    <property type="match status" value="1"/>
</dbReference>
<evidence type="ECO:0000256" key="1">
    <source>
        <dbReference type="ARBA" id="ARBA00023121"/>
    </source>
</evidence>
<dbReference type="Pfam" id="PF02645">
    <property type="entry name" value="DegV"/>
    <property type="match status" value="1"/>
</dbReference>
<reference evidence="2" key="1">
    <citation type="submission" date="2021-01" db="EMBL/GenBank/DDBJ databases">
        <title>Draft genome sequence of Acholeplasmataceae bacterium strain Mahy22.</title>
        <authorList>
            <person name="Watanabe M."/>
            <person name="Kojima H."/>
            <person name="Fukui M."/>
        </authorList>
    </citation>
    <scope>NUCLEOTIDE SEQUENCE</scope>
    <source>
        <strain evidence="2">Mahy22</strain>
    </source>
</reference>
<accession>A0A7U9TL77</accession>
<keyword evidence="3" id="KW-1185">Reference proteome</keyword>
<evidence type="ECO:0000313" key="2">
    <source>
        <dbReference type="EMBL" id="BCR35472.1"/>
    </source>
</evidence>
<dbReference type="KEGG" id="manr:MPAN_003650"/>